<accession>A0A218VRY2</accession>
<evidence type="ECO:0000313" key="2">
    <source>
        <dbReference type="EMBL" id="PKI70048.1"/>
    </source>
</evidence>
<evidence type="ECO:0000313" key="3">
    <source>
        <dbReference type="Proteomes" id="UP000197138"/>
    </source>
</evidence>
<protein>
    <submittedName>
        <fullName evidence="1">Uncharacterized protein</fullName>
    </submittedName>
</protein>
<dbReference type="Proteomes" id="UP000233551">
    <property type="component" value="Unassembled WGS sequence"/>
</dbReference>
<dbReference type="AlphaFoldDB" id="A0A218VRY2"/>
<proteinExistence type="predicted"/>
<reference evidence="2 4" key="3">
    <citation type="submission" date="2017-11" db="EMBL/GenBank/DDBJ databases">
        <title>De-novo sequencing of pomegranate (Punica granatum L.) genome.</title>
        <authorList>
            <person name="Akparov Z."/>
            <person name="Amiraslanov A."/>
            <person name="Hajiyeva S."/>
            <person name="Abbasov M."/>
            <person name="Kaur K."/>
            <person name="Hamwieh A."/>
            <person name="Solovyev V."/>
            <person name="Salamov A."/>
            <person name="Braich B."/>
            <person name="Kosarev P."/>
            <person name="Mahmoud A."/>
            <person name="Hajiyev E."/>
            <person name="Babayeva S."/>
            <person name="Izzatullayeva V."/>
            <person name="Mammadov A."/>
            <person name="Mammadov A."/>
            <person name="Sharifova S."/>
            <person name="Ojaghi J."/>
            <person name="Eynullazada K."/>
            <person name="Bayramov B."/>
            <person name="Abdulazimova A."/>
            <person name="Shahmuradov I."/>
        </authorList>
    </citation>
    <scope>NUCLEOTIDE SEQUENCE [LARGE SCALE GENOMIC DNA]</scope>
    <source>
        <strain evidence="2">AG2017</strain>
        <strain evidence="4">cv. AG2017</strain>
        <tissue evidence="2">Leaf</tissue>
    </source>
</reference>
<reference evidence="3" key="1">
    <citation type="journal article" date="2017" name="Plant J.">
        <title>The pomegranate (Punica granatum L.) genome and the genomics of punicalagin biosynthesis.</title>
        <authorList>
            <person name="Qin G."/>
            <person name="Xu C."/>
            <person name="Ming R."/>
            <person name="Tang H."/>
            <person name="Guyot R."/>
            <person name="Kramer E.M."/>
            <person name="Hu Y."/>
            <person name="Yi X."/>
            <person name="Qi Y."/>
            <person name="Xu X."/>
            <person name="Gao Z."/>
            <person name="Pan H."/>
            <person name="Jian J."/>
            <person name="Tian Y."/>
            <person name="Yue Z."/>
            <person name="Xu Y."/>
        </authorList>
    </citation>
    <scope>NUCLEOTIDE SEQUENCE [LARGE SCALE GENOMIC DNA]</scope>
    <source>
        <strain evidence="3">cv. Dabenzi</strain>
    </source>
</reference>
<name>A0A218VRY2_PUNGR</name>
<sequence length="135" mass="14844">MGPRVWIRGFRVTLDGSGDRLGRIVSTGLDWAERVGPAQIEGKWAGSVRERTTGEDKDGLRGALQCCRWRFLLLGAMAMAREGEGDGSEHRLGYVVLEMGVTGIGTTEIEGNFEFSSEGFSTFNRRKSGGIEMRK</sequence>
<comment type="caution">
    <text evidence="1">The sequence shown here is derived from an EMBL/GenBank/DDBJ whole genome shotgun (WGS) entry which is preliminary data.</text>
</comment>
<organism evidence="1 3">
    <name type="scientific">Punica granatum</name>
    <name type="common">Pomegranate</name>
    <dbReference type="NCBI Taxonomy" id="22663"/>
    <lineage>
        <taxon>Eukaryota</taxon>
        <taxon>Viridiplantae</taxon>
        <taxon>Streptophyta</taxon>
        <taxon>Embryophyta</taxon>
        <taxon>Tracheophyta</taxon>
        <taxon>Spermatophyta</taxon>
        <taxon>Magnoliopsida</taxon>
        <taxon>eudicotyledons</taxon>
        <taxon>Gunneridae</taxon>
        <taxon>Pentapetalae</taxon>
        <taxon>rosids</taxon>
        <taxon>malvids</taxon>
        <taxon>Myrtales</taxon>
        <taxon>Lythraceae</taxon>
        <taxon>Punica</taxon>
    </lineage>
</organism>
<dbReference type="Proteomes" id="UP000197138">
    <property type="component" value="Unassembled WGS sequence"/>
</dbReference>
<evidence type="ECO:0000313" key="1">
    <source>
        <dbReference type="EMBL" id="OWM63304.1"/>
    </source>
</evidence>
<dbReference type="EMBL" id="PGOL01000475">
    <property type="protein sequence ID" value="PKI70048.1"/>
    <property type="molecule type" value="Genomic_DNA"/>
</dbReference>
<reference evidence="1" key="2">
    <citation type="submission" date="2017-06" db="EMBL/GenBank/DDBJ databases">
        <title>The pomegranate genome and the genomics of punicalagin biosynthesis.</title>
        <authorList>
            <person name="Xu C."/>
        </authorList>
    </citation>
    <scope>NUCLEOTIDE SEQUENCE [LARGE SCALE GENOMIC DNA]</scope>
    <source>
        <tissue evidence="1">Fresh leaf</tissue>
    </source>
</reference>
<evidence type="ECO:0000313" key="4">
    <source>
        <dbReference type="Proteomes" id="UP000233551"/>
    </source>
</evidence>
<dbReference type="EMBL" id="MTKT01006103">
    <property type="protein sequence ID" value="OWM63304.1"/>
    <property type="molecule type" value="Genomic_DNA"/>
</dbReference>
<keyword evidence="4" id="KW-1185">Reference proteome</keyword>
<gene>
    <name evidence="1" type="ORF">CDL15_Pgr022049</name>
    <name evidence="2" type="ORF">CRG98_009511</name>
</gene>